<gene>
    <name evidence="2" type="primary">FG11335.1</name>
</gene>
<sequence length="351" mass="40463">MKRSLLNFDHRGDALLTLRRPNAQKIPWSRSKKSLSSEAVHKNEESGGSSKNLRSIQPCKDDGQPNEIQFRVSTRNLCLVSSVFRAMIEGRYRESHPNPQGLLELGASEWNVEAFVILLNIMHGHHRQVTKTPTLELVAHIGILVDYYDCLEVVEIFYERWTQWHLDLKKHNYPELSLAITTIASQTFGPDETVLLFIALVFKNYVQARGLFGLAVFNTDGPLETDLAISNRVLELIEQEREKLVEELLEVLFDLQDCLMARDLCCTLECACRLLGYLTRQMRSFNLPLTKPERPYLGYSAKRVHEMLRSLKAPGWCTDHNNEPCTLEVVLQDFYVPWEPSIFERELCELK</sequence>
<reference evidence="2" key="3">
    <citation type="submission" date="2017-01" db="UniProtKB">
        <authorList>
            <consortium name="EnsemblFungi"/>
        </authorList>
    </citation>
    <scope>IDENTIFICATION</scope>
    <source>
        <strain evidence="2">PH-1 / ATCC MYA-4620 / FGSC 9075 / NRRL 31084</strain>
    </source>
</reference>
<dbReference type="HOGENOM" id="CLU_031555_0_0_1"/>
<dbReference type="OrthoDB" id="5016155at2759"/>
<accession>I1S3F5</accession>
<dbReference type="EMBL" id="HG970334">
    <property type="status" value="NOT_ANNOTATED_CDS"/>
    <property type="molecule type" value="Genomic_DNA"/>
</dbReference>
<feature type="compositionally biased region" description="Polar residues" evidence="1">
    <location>
        <begin position="46"/>
        <end position="55"/>
    </location>
</feature>
<dbReference type="RefSeq" id="XP_011325906.1">
    <property type="nucleotide sequence ID" value="XM_011327604.1"/>
</dbReference>
<dbReference type="InterPro" id="IPR011333">
    <property type="entry name" value="SKP1/BTB/POZ_sf"/>
</dbReference>
<reference evidence="2" key="1">
    <citation type="journal article" date="2007" name="Science">
        <title>The Fusarium graminearum genome reveals a link between localized polymorphism and pathogen specialization.</title>
        <authorList>
            <person name="Cuomo C.A."/>
            <person name="Gueldener U."/>
            <person name="Xu J.-R."/>
            <person name="Trail F."/>
            <person name="Turgeon B.G."/>
            <person name="Di Pietro A."/>
            <person name="Walton J.D."/>
            <person name="Ma L.-J."/>
            <person name="Baker S.E."/>
            <person name="Rep M."/>
            <person name="Adam G."/>
            <person name="Antoniw J."/>
            <person name="Baldwin T."/>
            <person name="Calvo S.E."/>
            <person name="Chang Y.-L."/>
            <person name="DeCaprio D."/>
            <person name="Gale L.R."/>
            <person name="Gnerre S."/>
            <person name="Goswami R.S."/>
            <person name="Hammond-Kosack K."/>
            <person name="Harris L.J."/>
            <person name="Hilburn K."/>
            <person name="Kennell J.C."/>
            <person name="Kroken S."/>
            <person name="Magnuson J.K."/>
            <person name="Mannhaupt G."/>
            <person name="Mauceli E.W."/>
            <person name="Mewes H.-W."/>
            <person name="Mitterbauer R."/>
            <person name="Muehlbauer G."/>
            <person name="Muensterkoetter M."/>
            <person name="Nelson D."/>
            <person name="O'Donnell K."/>
            <person name="Ouellet T."/>
            <person name="Qi W."/>
            <person name="Quesneville H."/>
            <person name="Roncero M.I.G."/>
            <person name="Seong K.-Y."/>
            <person name="Tetko I.V."/>
            <person name="Urban M."/>
            <person name="Waalwijk C."/>
            <person name="Ward T.J."/>
            <person name="Yao J."/>
            <person name="Birren B.W."/>
            <person name="Kistler H.C."/>
        </authorList>
    </citation>
    <scope>NUCLEOTIDE SEQUENCE [LARGE SCALE GENOMIC DNA]</scope>
    <source>
        <strain evidence="2">PH-1 / ATCC MYA-4620 / FGSC 9075 / NRRL 31084</strain>
    </source>
</reference>
<accession>A0A098E351</accession>
<evidence type="ECO:0000313" key="2">
    <source>
        <dbReference type="EnsemblFungi" id="CEF87508"/>
    </source>
</evidence>
<evidence type="ECO:0008006" key="3">
    <source>
        <dbReference type="Google" id="ProtNLM"/>
    </source>
</evidence>
<feature type="region of interest" description="Disordered" evidence="1">
    <location>
        <begin position="27"/>
        <end position="62"/>
    </location>
</feature>
<name>I1S3F5_GIBZE</name>
<evidence type="ECO:0000256" key="1">
    <source>
        <dbReference type="SAM" id="MobiDB-lite"/>
    </source>
</evidence>
<organism evidence="2">
    <name type="scientific">Gibberella zeae (strain ATCC MYA-4620 / CBS 123657 / FGSC 9075 / NRRL 31084 / PH-1)</name>
    <name type="common">Wheat head blight fungus</name>
    <name type="synonym">Fusarium graminearum</name>
    <dbReference type="NCBI Taxonomy" id="229533"/>
    <lineage>
        <taxon>Eukaryota</taxon>
        <taxon>Fungi</taxon>
        <taxon>Dikarya</taxon>
        <taxon>Ascomycota</taxon>
        <taxon>Pezizomycotina</taxon>
        <taxon>Sordariomycetes</taxon>
        <taxon>Hypocreomycetidae</taxon>
        <taxon>Hypocreales</taxon>
        <taxon>Nectriaceae</taxon>
        <taxon>Fusarium</taxon>
    </lineage>
</organism>
<dbReference type="EnsemblFungi" id="CEF87508">
    <property type="protein sequence ID" value="CEF87508"/>
    <property type="gene ID" value="FGRRES_11335"/>
</dbReference>
<dbReference type="KEGG" id="fgr:FGSG_11335"/>
<dbReference type="AlphaFoldDB" id="I1S3F5"/>
<protein>
    <recommendedName>
        <fullName evidence="3">BTB domain-containing protein</fullName>
    </recommendedName>
</protein>
<reference evidence="2" key="2">
    <citation type="journal article" date="2010" name="Nature">
        <title>Comparative genomics reveals mobile pathogenicity chromosomes in Fusarium.</title>
        <authorList>
            <person name="Ma L.J."/>
            <person name="van der Does H.C."/>
            <person name="Borkovich K.A."/>
            <person name="Coleman J.J."/>
            <person name="Daboussi M.J."/>
            <person name="Di Pietro A."/>
            <person name="Dufresne M."/>
            <person name="Freitag M."/>
            <person name="Grabherr M."/>
            <person name="Henrissat B."/>
            <person name="Houterman P.M."/>
            <person name="Kang S."/>
            <person name="Shim W.B."/>
            <person name="Woloshuk C."/>
            <person name="Xie X."/>
            <person name="Xu J.R."/>
            <person name="Antoniw J."/>
            <person name="Baker S.E."/>
            <person name="Bluhm B.H."/>
            <person name="Breakspear A."/>
            <person name="Brown D.W."/>
            <person name="Butchko R.A."/>
            <person name="Chapman S."/>
            <person name="Coulson R."/>
            <person name="Coutinho P.M."/>
            <person name="Danchin E.G."/>
            <person name="Diener A."/>
            <person name="Gale L.R."/>
            <person name="Gardiner D.M."/>
            <person name="Goff S."/>
            <person name="Hammond-Kosack K.E."/>
            <person name="Hilburn K."/>
            <person name="Hua-Van A."/>
            <person name="Jonkers W."/>
            <person name="Kazan K."/>
            <person name="Kodira C.D."/>
            <person name="Koehrsen M."/>
            <person name="Kumar L."/>
            <person name="Lee Y.H."/>
            <person name="Li L."/>
            <person name="Manners J.M."/>
            <person name="Miranda-Saavedra D."/>
            <person name="Mukherjee M."/>
            <person name="Park G."/>
            <person name="Park J."/>
            <person name="Park S.Y."/>
            <person name="Proctor R.H."/>
            <person name="Regev A."/>
            <person name="Ruiz-Roldan M.C."/>
            <person name="Sain D."/>
            <person name="Sakthikumar S."/>
            <person name="Sykes S."/>
            <person name="Schwartz D.C."/>
            <person name="Turgeon B.G."/>
            <person name="Wapinski I."/>
            <person name="Yoder O."/>
            <person name="Young S."/>
            <person name="Zeng Q."/>
            <person name="Zhou S."/>
            <person name="Galagan J."/>
            <person name="Cuomo C.A."/>
            <person name="Kistler H.C."/>
            <person name="Rep M."/>
        </authorList>
    </citation>
    <scope>GENOME REANNOTATION</scope>
    <source>
        <strain evidence="2">PH-1 / ATCC MYA-4620 / FGSC 9075 / NRRL 31084</strain>
    </source>
</reference>
<proteinExistence type="predicted"/>
<dbReference type="SUPFAM" id="SSF54695">
    <property type="entry name" value="POZ domain"/>
    <property type="match status" value="1"/>
</dbReference>